<dbReference type="AlphaFoldDB" id="A0A1I7TP24"/>
<dbReference type="WBParaSite" id="Csp11.Scaffold629.g10355.t1">
    <property type="protein sequence ID" value="Csp11.Scaffold629.g10355.t1"/>
    <property type="gene ID" value="Csp11.Scaffold629.g10355"/>
</dbReference>
<keyword evidence="1" id="KW-1185">Reference proteome</keyword>
<dbReference type="Gene3D" id="3.40.50.1110">
    <property type="entry name" value="SGNH hydrolase"/>
    <property type="match status" value="1"/>
</dbReference>
<name>A0A1I7TP24_9PELO</name>
<dbReference type="GO" id="GO:0004620">
    <property type="term" value="F:phospholipase activity"/>
    <property type="evidence" value="ECO:0007669"/>
    <property type="project" value="InterPro"/>
</dbReference>
<accession>A0A1I7TP24</accession>
<proteinExistence type="predicted"/>
<dbReference type="Proteomes" id="UP000095282">
    <property type="component" value="Unplaced"/>
</dbReference>
<evidence type="ECO:0000313" key="1">
    <source>
        <dbReference type="Proteomes" id="UP000095282"/>
    </source>
</evidence>
<dbReference type="InterPro" id="IPR036514">
    <property type="entry name" value="SGNH_hydro_sf"/>
</dbReference>
<dbReference type="PANTHER" id="PTHR21325">
    <property type="entry name" value="PHOSPHOLIPASE B, PLB1"/>
    <property type="match status" value="1"/>
</dbReference>
<dbReference type="InterPro" id="IPR001087">
    <property type="entry name" value="GDSL"/>
</dbReference>
<organism evidence="1 2">
    <name type="scientific">Caenorhabditis tropicalis</name>
    <dbReference type="NCBI Taxonomy" id="1561998"/>
    <lineage>
        <taxon>Eukaryota</taxon>
        <taxon>Metazoa</taxon>
        <taxon>Ecdysozoa</taxon>
        <taxon>Nematoda</taxon>
        <taxon>Chromadorea</taxon>
        <taxon>Rhabditida</taxon>
        <taxon>Rhabditina</taxon>
        <taxon>Rhabditomorpha</taxon>
        <taxon>Rhabditoidea</taxon>
        <taxon>Rhabditidae</taxon>
        <taxon>Peloderinae</taxon>
        <taxon>Caenorhabditis</taxon>
    </lineage>
</organism>
<dbReference type="SUPFAM" id="SSF52266">
    <property type="entry name" value="SGNH hydrolase"/>
    <property type="match status" value="1"/>
</dbReference>
<dbReference type="eggNOG" id="KOG3670">
    <property type="taxonomic scope" value="Eukaryota"/>
</dbReference>
<sequence>MGVSKSSVKSALNDYLKSIDPTEKYPDDVNSVKPHHIRVIGAMGDSLTIGSRAQNIIIDERQRYPGNAYFTGMDSEVDGHLTIYNIFRVIAEETGNKLFGGSTGMDYGNNTGLNVAVGGMKSDDILRQAKDLVQRIKSIEEIDINHDWKLVSLWIGTNDVGNLGYGTNDPIPPEKYKAYIEEGLSYLKQNLPRTIVSVIAMFPPQLLQEAHSIMKTGERPGSIEQQTKRDVLSDGYRNASYALQDEGKFNDKNFTVVVQPFATEYTDAYVDKEGHYNAAFYALDIFHLSKLGHAIIAKHYWQNLFEPVGEKTKKADLGDTSPQIFGLNQENSLIKTVGNSGK</sequence>
<reference evidence="2" key="1">
    <citation type="submission" date="2016-11" db="UniProtKB">
        <authorList>
            <consortium name="WormBaseParasite"/>
        </authorList>
    </citation>
    <scope>IDENTIFICATION</scope>
</reference>
<dbReference type="PANTHER" id="PTHR21325:SF26">
    <property type="entry name" value="LIPASE_GDSL DOMAIN-CONTAINING PROTEIN"/>
    <property type="match status" value="1"/>
</dbReference>
<evidence type="ECO:0000313" key="2">
    <source>
        <dbReference type="WBParaSite" id="Csp11.Scaffold629.g10355.t1"/>
    </source>
</evidence>
<dbReference type="Pfam" id="PF00657">
    <property type="entry name" value="Lipase_GDSL"/>
    <property type="match status" value="1"/>
</dbReference>
<dbReference type="GO" id="GO:0006644">
    <property type="term" value="P:phospholipid metabolic process"/>
    <property type="evidence" value="ECO:0007669"/>
    <property type="project" value="TreeGrafter"/>
</dbReference>
<protein>
    <submittedName>
        <fullName evidence="2">Lipase_GDSL domain-containing protein</fullName>
    </submittedName>
</protein>
<dbReference type="FunFam" id="3.40.50.1110:FF:000046">
    <property type="entry name" value="Protein CBG23371"/>
    <property type="match status" value="1"/>
</dbReference>
<dbReference type="InterPro" id="IPR038885">
    <property type="entry name" value="PLB1"/>
</dbReference>
<dbReference type="STRING" id="1561998.A0A1I7TP24"/>